<dbReference type="EMBL" id="JACTAM010000025">
    <property type="protein sequence ID" value="KAI2648662.1"/>
    <property type="molecule type" value="Genomic_DNA"/>
</dbReference>
<dbReference type="Proteomes" id="UP000830375">
    <property type="component" value="Unassembled WGS sequence"/>
</dbReference>
<evidence type="ECO:0000313" key="5">
    <source>
        <dbReference type="Proteomes" id="UP000830375"/>
    </source>
</evidence>
<evidence type="ECO:0000256" key="1">
    <source>
        <dbReference type="ARBA" id="ARBA00023180"/>
    </source>
</evidence>
<dbReference type="PANTHER" id="PTHR24042:SF0">
    <property type="entry name" value="PROTEIN KINASE C-BINDING PROTEIN NELL2"/>
    <property type="match status" value="1"/>
</dbReference>
<dbReference type="CDD" id="cd00054">
    <property type="entry name" value="EGF_CA"/>
    <property type="match status" value="1"/>
</dbReference>
<dbReference type="PANTHER" id="PTHR24042">
    <property type="entry name" value="NEL HOMOLOG"/>
    <property type="match status" value="1"/>
</dbReference>
<reference evidence="4 5" key="1">
    <citation type="submission" date="2022-01" db="EMBL/GenBank/DDBJ databases">
        <title>A high-quality chromosome-level genome assembly of rohu carp, Labeo rohita.</title>
        <authorList>
            <person name="Arick M.A. II"/>
            <person name="Hsu C.-Y."/>
            <person name="Magbanua Z."/>
            <person name="Pechanova O."/>
            <person name="Grover C."/>
            <person name="Miller E."/>
            <person name="Thrash A."/>
            <person name="Ezzel L."/>
            <person name="Alam S."/>
            <person name="Benzie J."/>
            <person name="Hamilton M."/>
            <person name="Karsi A."/>
            <person name="Lawrence M.L."/>
            <person name="Peterson D.G."/>
        </authorList>
    </citation>
    <scope>NUCLEOTIDE SEQUENCE [LARGE SCALE GENOMIC DNA]</scope>
    <source>
        <strain evidence="5">BAU-BD-2019</strain>
        <tissue evidence="4">Blood</tissue>
    </source>
</reference>
<accession>A0ABQ8LD90</accession>
<keyword evidence="5" id="KW-1185">Reference proteome</keyword>
<keyword evidence="4" id="KW-0808">Transferase</keyword>
<keyword evidence="1" id="KW-0325">Glycoprotein</keyword>
<dbReference type="InterPro" id="IPR000742">
    <property type="entry name" value="EGF"/>
</dbReference>
<comment type="caution">
    <text evidence="4">The sequence shown here is derived from an EMBL/GenBank/DDBJ whole genome shotgun (WGS) entry which is preliminary data.</text>
</comment>
<organism evidence="4 5">
    <name type="scientific">Labeo rohita</name>
    <name type="common">Indian major carp</name>
    <name type="synonym">Cyprinus rohita</name>
    <dbReference type="NCBI Taxonomy" id="84645"/>
    <lineage>
        <taxon>Eukaryota</taxon>
        <taxon>Metazoa</taxon>
        <taxon>Chordata</taxon>
        <taxon>Craniata</taxon>
        <taxon>Vertebrata</taxon>
        <taxon>Euteleostomi</taxon>
        <taxon>Actinopterygii</taxon>
        <taxon>Neopterygii</taxon>
        <taxon>Teleostei</taxon>
        <taxon>Ostariophysi</taxon>
        <taxon>Cypriniformes</taxon>
        <taxon>Cyprinidae</taxon>
        <taxon>Labeoninae</taxon>
        <taxon>Labeonini</taxon>
        <taxon>Labeo</taxon>
    </lineage>
</organism>
<dbReference type="SUPFAM" id="SSF57196">
    <property type="entry name" value="EGF/Laminin"/>
    <property type="match status" value="1"/>
</dbReference>
<keyword evidence="4" id="KW-0418">Kinase</keyword>
<dbReference type="Gene3D" id="2.10.25.10">
    <property type="entry name" value="Laminin"/>
    <property type="match status" value="1"/>
</dbReference>
<keyword evidence="2" id="KW-0245">EGF-like domain</keyword>
<proteinExistence type="predicted"/>
<comment type="caution">
    <text evidence="2">Lacks conserved residue(s) required for the propagation of feature annotation.</text>
</comment>
<dbReference type="GO" id="GO:0016301">
    <property type="term" value="F:kinase activity"/>
    <property type="evidence" value="ECO:0007669"/>
    <property type="project" value="UniProtKB-KW"/>
</dbReference>
<dbReference type="InterPro" id="IPR051586">
    <property type="entry name" value="PKC-binding_NELL"/>
</dbReference>
<dbReference type="Pfam" id="PF25478">
    <property type="entry name" value="EGF_Mua-3"/>
    <property type="match status" value="1"/>
</dbReference>
<dbReference type="PROSITE" id="PS50026">
    <property type="entry name" value="EGF_3"/>
    <property type="match status" value="1"/>
</dbReference>
<evidence type="ECO:0000256" key="2">
    <source>
        <dbReference type="PROSITE-ProRule" id="PRU00076"/>
    </source>
</evidence>
<evidence type="ECO:0000259" key="3">
    <source>
        <dbReference type="PROSITE" id="PS50026"/>
    </source>
</evidence>
<protein>
    <submittedName>
        <fullName evidence="4">Protein kinase C-binding protein NELL2</fullName>
    </submittedName>
</protein>
<sequence>MCLFSEQTLVEGQRCAVHQPTTGLCQLFECRDRTMHRVTNTDCPQLTCADSDQITLTDRCCKVCRGHDFCAEENICAENSACVNLDGGASCSCKNGFRPLREDSAYCEGEPSITRGSADPLLQNTCDICMRIRCGK</sequence>
<feature type="domain" description="EGF-like" evidence="3">
    <location>
        <begin position="66"/>
        <end position="108"/>
    </location>
</feature>
<evidence type="ECO:0000313" key="4">
    <source>
        <dbReference type="EMBL" id="KAI2648662.1"/>
    </source>
</evidence>
<gene>
    <name evidence="4" type="ORF">H4Q32_018822</name>
</gene>
<name>A0ABQ8LD90_LABRO</name>